<evidence type="ECO:0000313" key="2">
    <source>
        <dbReference type="Proteomes" id="UP000023152"/>
    </source>
</evidence>
<evidence type="ECO:0000313" key="1">
    <source>
        <dbReference type="EMBL" id="ETO15680.1"/>
    </source>
</evidence>
<protein>
    <submittedName>
        <fullName evidence="1">Uncharacterized protein</fullName>
    </submittedName>
</protein>
<proteinExistence type="predicted"/>
<sequence length="127" mass="14720">MNNNKISALVDSHNNQVAKTDSEKAELLIILKKWMKRETEMSEYPGVFEMRQGEITEEEMIEAMRHISSHKAQGPDDQEWWTEVIPLDTWKMANIVPIAKPDRDHSICKNHRHIALLSGVGKLMERI</sequence>
<gene>
    <name evidence="1" type="ORF">RFI_21683</name>
</gene>
<dbReference type="EMBL" id="ASPP01018883">
    <property type="protein sequence ID" value="ETO15680.1"/>
    <property type="molecule type" value="Genomic_DNA"/>
</dbReference>
<dbReference type="Proteomes" id="UP000023152">
    <property type="component" value="Unassembled WGS sequence"/>
</dbReference>
<dbReference type="AlphaFoldDB" id="X6MRE2"/>
<keyword evidence="2" id="KW-1185">Reference proteome</keyword>
<name>X6MRE2_RETFI</name>
<comment type="caution">
    <text evidence="1">The sequence shown here is derived from an EMBL/GenBank/DDBJ whole genome shotgun (WGS) entry which is preliminary data.</text>
</comment>
<organism evidence="1 2">
    <name type="scientific">Reticulomyxa filosa</name>
    <dbReference type="NCBI Taxonomy" id="46433"/>
    <lineage>
        <taxon>Eukaryota</taxon>
        <taxon>Sar</taxon>
        <taxon>Rhizaria</taxon>
        <taxon>Retaria</taxon>
        <taxon>Foraminifera</taxon>
        <taxon>Monothalamids</taxon>
        <taxon>Reticulomyxidae</taxon>
        <taxon>Reticulomyxa</taxon>
    </lineage>
</organism>
<reference evidence="1 2" key="1">
    <citation type="journal article" date="2013" name="Curr. Biol.">
        <title>The Genome of the Foraminiferan Reticulomyxa filosa.</title>
        <authorList>
            <person name="Glockner G."/>
            <person name="Hulsmann N."/>
            <person name="Schleicher M."/>
            <person name="Noegel A.A."/>
            <person name="Eichinger L."/>
            <person name="Gallinger C."/>
            <person name="Pawlowski J."/>
            <person name="Sierra R."/>
            <person name="Euteneuer U."/>
            <person name="Pillet L."/>
            <person name="Moustafa A."/>
            <person name="Platzer M."/>
            <person name="Groth M."/>
            <person name="Szafranski K."/>
            <person name="Schliwa M."/>
        </authorList>
    </citation>
    <scope>NUCLEOTIDE SEQUENCE [LARGE SCALE GENOMIC DNA]</scope>
</reference>
<accession>X6MRE2</accession>
<feature type="non-terminal residue" evidence="1">
    <location>
        <position position="127"/>
    </location>
</feature>